<keyword evidence="2" id="KW-0732">Signal</keyword>
<name>A0A4S8NZJ5_9HYPH</name>
<feature type="repeat" description="TPR" evidence="1">
    <location>
        <begin position="148"/>
        <end position="181"/>
    </location>
</feature>
<accession>A0A4S8NZJ5</accession>
<keyword evidence="1" id="KW-0802">TPR repeat</keyword>
<dbReference type="OrthoDB" id="8369522at2"/>
<feature type="chain" id="PRO_5020342479" evidence="2">
    <location>
        <begin position="27"/>
        <end position="210"/>
    </location>
</feature>
<dbReference type="EMBL" id="STGV01000007">
    <property type="protein sequence ID" value="THV20664.1"/>
    <property type="molecule type" value="Genomic_DNA"/>
</dbReference>
<dbReference type="PROSITE" id="PS50005">
    <property type="entry name" value="TPR"/>
    <property type="match status" value="1"/>
</dbReference>
<dbReference type="Proteomes" id="UP000308828">
    <property type="component" value="Unassembled WGS sequence"/>
</dbReference>
<dbReference type="Pfam" id="PF14559">
    <property type="entry name" value="TPR_19"/>
    <property type="match status" value="1"/>
</dbReference>
<sequence>MTSSYAVKAFASFLVLGTLVADLSLAQPTEGEIGHIDPSQIQTLVVPPWERPTNDETRAWEDSVRASVTDEFGGDFRKAAGAAANKGFQALDELDFASASKAFSEAAVLDPKSPYPYLGFVDIYRLMNKLEKKEFCLQAAIDRSERQRAALIMIGTHLGIDGDYRKAVEFFNSVLELDAKDQGAHLMLAKTYRLLKDPERAEYHEERAKE</sequence>
<organism evidence="3 4">
    <name type="scientific">Peteryoungia ipomoeae</name>
    <dbReference type="NCBI Taxonomy" id="1210932"/>
    <lineage>
        <taxon>Bacteria</taxon>
        <taxon>Pseudomonadati</taxon>
        <taxon>Pseudomonadota</taxon>
        <taxon>Alphaproteobacteria</taxon>
        <taxon>Hyphomicrobiales</taxon>
        <taxon>Rhizobiaceae</taxon>
        <taxon>Peteryoungia</taxon>
    </lineage>
</organism>
<comment type="caution">
    <text evidence="3">The sequence shown here is derived from an EMBL/GenBank/DDBJ whole genome shotgun (WGS) entry which is preliminary data.</text>
</comment>
<evidence type="ECO:0000256" key="2">
    <source>
        <dbReference type="SAM" id="SignalP"/>
    </source>
</evidence>
<reference evidence="3 4" key="1">
    <citation type="submission" date="2019-04" db="EMBL/GenBank/DDBJ databases">
        <title>Genome sequence of strain shin9-1.</title>
        <authorList>
            <person name="Gao J."/>
            <person name="Sun J."/>
        </authorList>
    </citation>
    <scope>NUCLEOTIDE SEQUENCE [LARGE SCALE GENOMIC DNA]</scope>
    <source>
        <strain evidence="4">shin9-1</strain>
    </source>
</reference>
<evidence type="ECO:0000313" key="4">
    <source>
        <dbReference type="Proteomes" id="UP000308828"/>
    </source>
</evidence>
<dbReference type="RefSeq" id="WP_136600123.1">
    <property type="nucleotide sequence ID" value="NZ_STGV01000007.1"/>
</dbReference>
<keyword evidence="4" id="KW-1185">Reference proteome</keyword>
<evidence type="ECO:0000256" key="1">
    <source>
        <dbReference type="PROSITE-ProRule" id="PRU00339"/>
    </source>
</evidence>
<evidence type="ECO:0000313" key="3">
    <source>
        <dbReference type="EMBL" id="THV20664.1"/>
    </source>
</evidence>
<gene>
    <name evidence="3" type="ORF">FAA97_18905</name>
</gene>
<proteinExistence type="predicted"/>
<dbReference type="Gene3D" id="1.25.40.10">
    <property type="entry name" value="Tetratricopeptide repeat domain"/>
    <property type="match status" value="1"/>
</dbReference>
<dbReference type="AlphaFoldDB" id="A0A4S8NZJ5"/>
<feature type="signal peptide" evidence="2">
    <location>
        <begin position="1"/>
        <end position="26"/>
    </location>
</feature>
<dbReference type="InterPro" id="IPR019734">
    <property type="entry name" value="TPR_rpt"/>
</dbReference>
<dbReference type="InterPro" id="IPR011990">
    <property type="entry name" value="TPR-like_helical_dom_sf"/>
</dbReference>
<protein>
    <submittedName>
        <fullName evidence="3">Uncharacterized protein</fullName>
    </submittedName>
</protein>
<dbReference type="SUPFAM" id="SSF48452">
    <property type="entry name" value="TPR-like"/>
    <property type="match status" value="1"/>
</dbReference>